<dbReference type="InterPro" id="IPR036864">
    <property type="entry name" value="Zn2-C6_fun-type_DNA-bd_sf"/>
</dbReference>
<comment type="caution">
    <text evidence="3">The sequence shown here is derived from an EMBL/GenBank/DDBJ whole genome shotgun (WGS) entry which is preliminary data.</text>
</comment>
<feature type="region of interest" description="Disordered" evidence="1">
    <location>
        <begin position="139"/>
        <end position="180"/>
    </location>
</feature>
<dbReference type="GO" id="GO:0000981">
    <property type="term" value="F:DNA-binding transcription factor activity, RNA polymerase II-specific"/>
    <property type="evidence" value="ECO:0007669"/>
    <property type="project" value="InterPro"/>
</dbReference>
<name>A0AAV0AFY2_PHAPC</name>
<feature type="domain" description="Zn(2)-C6 fungal-type" evidence="2">
    <location>
        <begin position="63"/>
        <end position="92"/>
    </location>
</feature>
<evidence type="ECO:0000313" key="3">
    <source>
        <dbReference type="EMBL" id="CAH7666187.1"/>
    </source>
</evidence>
<dbReference type="GO" id="GO:0008270">
    <property type="term" value="F:zinc ion binding"/>
    <property type="evidence" value="ECO:0007669"/>
    <property type="project" value="InterPro"/>
</dbReference>
<evidence type="ECO:0000313" key="4">
    <source>
        <dbReference type="Proteomes" id="UP001153365"/>
    </source>
</evidence>
<dbReference type="AlphaFoldDB" id="A0AAV0AFY2"/>
<dbReference type="EMBL" id="CALTRL010000073">
    <property type="protein sequence ID" value="CAH7666187.1"/>
    <property type="molecule type" value="Genomic_DNA"/>
</dbReference>
<dbReference type="Gene3D" id="4.10.240.10">
    <property type="entry name" value="Zn(2)-C6 fungal-type DNA-binding domain"/>
    <property type="match status" value="1"/>
</dbReference>
<organism evidence="3 4">
    <name type="scientific">Phakopsora pachyrhizi</name>
    <name type="common">Asian soybean rust disease fungus</name>
    <dbReference type="NCBI Taxonomy" id="170000"/>
    <lineage>
        <taxon>Eukaryota</taxon>
        <taxon>Fungi</taxon>
        <taxon>Dikarya</taxon>
        <taxon>Basidiomycota</taxon>
        <taxon>Pucciniomycotina</taxon>
        <taxon>Pucciniomycetes</taxon>
        <taxon>Pucciniales</taxon>
        <taxon>Phakopsoraceae</taxon>
        <taxon>Phakopsora</taxon>
    </lineage>
</organism>
<accession>A0AAV0AFY2</accession>
<dbReference type="InterPro" id="IPR001138">
    <property type="entry name" value="Zn2Cys6_DnaBD"/>
</dbReference>
<dbReference type="FunFam" id="4.10.240.10:FF:000002">
    <property type="entry name" value="Zn cluster transcription factor Rds2"/>
    <property type="match status" value="1"/>
</dbReference>
<evidence type="ECO:0000256" key="1">
    <source>
        <dbReference type="SAM" id="MobiDB-lite"/>
    </source>
</evidence>
<dbReference type="PROSITE" id="PS50048">
    <property type="entry name" value="ZN2_CY6_FUNGAL_2"/>
    <property type="match status" value="1"/>
</dbReference>
<dbReference type="Proteomes" id="UP001153365">
    <property type="component" value="Unassembled WGS sequence"/>
</dbReference>
<dbReference type="InterPro" id="IPR053045">
    <property type="entry name" value="Zinc_cluster_trans_reg"/>
</dbReference>
<feature type="compositionally biased region" description="Low complexity" evidence="1">
    <location>
        <begin position="144"/>
        <end position="158"/>
    </location>
</feature>
<feature type="region of interest" description="Disordered" evidence="1">
    <location>
        <begin position="22"/>
        <end position="56"/>
    </location>
</feature>
<proteinExistence type="predicted"/>
<dbReference type="CDD" id="cd00067">
    <property type="entry name" value="GAL4"/>
    <property type="match status" value="1"/>
</dbReference>
<keyword evidence="4" id="KW-1185">Reference proteome</keyword>
<sequence>MPQQQLTQQSSNELFISNHLQHHQTTSSNNQLQHQKQQVKPQRLIKPKSSNNLSTKRKKVAKACLFCKRSHMTCDDQRPCQRCIKREIGHLCCDDPPNQKLKDQHQRLIQMSPSQMEVLTPNQLQSNQQQGLVRSDIDPSISGLLPHLNHHQPQQQQQSMTVNPSGNLKSSSIDSLSSTPPVPHQIDLYSAFLPNQQHYNNDNILDLLNQSSSPQLNNGLRNISSPSFMNSSTNSNINLNQEEPTLDFEELLNSYPSLFGDSTSNSSQHQHFLGGGTINPLAMAQPLNQIKQEDSEDDGLEKRAVGHGCELNGYRQMLIKSESRLESLIREGGISFFDYSKSEALMIEWAEKM</sequence>
<protein>
    <submittedName>
        <fullName evidence="3">Expressed protein</fullName>
    </submittedName>
</protein>
<feature type="compositionally biased region" description="Low complexity" evidence="1">
    <location>
        <begin position="31"/>
        <end position="42"/>
    </location>
</feature>
<dbReference type="PROSITE" id="PS00463">
    <property type="entry name" value="ZN2_CY6_FUNGAL_1"/>
    <property type="match status" value="1"/>
</dbReference>
<dbReference type="SMART" id="SM00066">
    <property type="entry name" value="GAL4"/>
    <property type="match status" value="1"/>
</dbReference>
<evidence type="ECO:0000259" key="2">
    <source>
        <dbReference type="PROSITE" id="PS50048"/>
    </source>
</evidence>
<dbReference type="GO" id="GO:0000977">
    <property type="term" value="F:RNA polymerase II transcription regulatory region sequence-specific DNA binding"/>
    <property type="evidence" value="ECO:0007669"/>
    <property type="project" value="TreeGrafter"/>
</dbReference>
<dbReference type="PANTHER" id="PTHR31986:SF7">
    <property type="entry name" value="REGULATOR OF DRUG SENSITIVITY 2"/>
    <property type="match status" value="1"/>
</dbReference>
<dbReference type="GO" id="GO:0005634">
    <property type="term" value="C:nucleus"/>
    <property type="evidence" value="ECO:0007669"/>
    <property type="project" value="TreeGrafter"/>
</dbReference>
<dbReference type="SUPFAM" id="SSF57701">
    <property type="entry name" value="Zn2/Cys6 DNA-binding domain"/>
    <property type="match status" value="1"/>
</dbReference>
<reference evidence="3" key="1">
    <citation type="submission" date="2022-06" db="EMBL/GenBank/DDBJ databases">
        <authorList>
            <consortium name="SYNGENTA / RWTH Aachen University"/>
        </authorList>
    </citation>
    <scope>NUCLEOTIDE SEQUENCE</scope>
</reference>
<feature type="compositionally biased region" description="Low complexity" evidence="1">
    <location>
        <begin position="165"/>
        <end position="178"/>
    </location>
</feature>
<gene>
    <name evidence="3" type="ORF">PPACK8108_LOCUS523</name>
</gene>
<dbReference type="PANTHER" id="PTHR31986">
    <property type="entry name" value="REGULATOR OF DRUG SENSITIVITY 2"/>
    <property type="match status" value="1"/>
</dbReference>